<keyword evidence="6" id="KW-0378">Hydrolase</keyword>
<evidence type="ECO:0000313" key="10">
    <source>
        <dbReference type="EMBL" id="CAL8075163.1"/>
    </source>
</evidence>
<dbReference type="Pfam" id="PF00413">
    <property type="entry name" value="Peptidase_M10"/>
    <property type="match status" value="1"/>
</dbReference>
<dbReference type="PANTHER" id="PTHR10201">
    <property type="entry name" value="MATRIX METALLOPROTEINASE"/>
    <property type="match status" value="1"/>
</dbReference>
<evidence type="ECO:0000256" key="2">
    <source>
        <dbReference type="ARBA" id="ARBA00010370"/>
    </source>
</evidence>
<keyword evidence="11" id="KW-1185">Reference proteome</keyword>
<keyword evidence="3" id="KW-0645">Protease</keyword>
<keyword evidence="4" id="KW-0479">Metal-binding</keyword>
<evidence type="ECO:0000313" key="11">
    <source>
        <dbReference type="Proteomes" id="UP001642540"/>
    </source>
</evidence>
<sequence>MLNMDSDMIFTKFIISFLFCLISLDFVSTYDVKSPDDVMLYLQKYGYLSPTESRLANKVTEGIKMFQLFNGMELTGKLNSKTVEQMNKPRCGMAERMDMIENEHMNSSTVSHKIPGWSRRWRSSRIFYKINNFPNSGIHPEVVRKEIRRAFRLWEGATNLKCEELAQDDNRKVEIEISFELGLHGDGYPFVNSAGTPVAHAFFPDADNFKGDIHFDNNRLWTAYNVTEINLYQVAAHEIGHALGLEHSRFPASVMHMIVHSKLEDDFQLHLDDIKGIQNLYGRRRRESKGRYFSERLNPTHPPNSKASKPLWPPNSGIINDLLLSTDQMSVSTMDLPALDSTVTNFWNCFKLSYNKDTSNEATKCYTQNVLSLLYSIKV</sequence>
<dbReference type="Pfam" id="PF01471">
    <property type="entry name" value="PG_binding_1"/>
    <property type="match status" value="1"/>
</dbReference>
<evidence type="ECO:0000259" key="9">
    <source>
        <dbReference type="SMART" id="SM00235"/>
    </source>
</evidence>
<evidence type="ECO:0000256" key="6">
    <source>
        <dbReference type="ARBA" id="ARBA00022801"/>
    </source>
</evidence>
<reference evidence="10 11" key="1">
    <citation type="submission" date="2024-08" db="EMBL/GenBank/DDBJ databases">
        <authorList>
            <person name="Cucini C."/>
            <person name="Frati F."/>
        </authorList>
    </citation>
    <scope>NUCLEOTIDE SEQUENCE [LARGE SCALE GENOMIC DNA]</scope>
</reference>
<dbReference type="CDD" id="cd04278">
    <property type="entry name" value="ZnMc_MMP"/>
    <property type="match status" value="1"/>
</dbReference>
<dbReference type="InterPro" id="IPR002477">
    <property type="entry name" value="Peptidoglycan-bd-like"/>
</dbReference>
<dbReference type="SUPFAM" id="SSF55486">
    <property type="entry name" value="Metalloproteases ('zincins'), catalytic domain"/>
    <property type="match status" value="1"/>
</dbReference>
<evidence type="ECO:0000256" key="4">
    <source>
        <dbReference type="ARBA" id="ARBA00022723"/>
    </source>
</evidence>
<accession>A0ABP1PV20</accession>
<dbReference type="InterPro" id="IPR036365">
    <property type="entry name" value="PGBD-like_sf"/>
</dbReference>
<dbReference type="Proteomes" id="UP001642540">
    <property type="component" value="Unassembled WGS sequence"/>
</dbReference>
<dbReference type="Gene3D" id="3.40.390.10">
    <property type="entry name" value="Collagenase (Catalytic Domain)"/>
    <property type="match status" value="1"/>
</dbReference>
<protein>
    <recommendedName>
        <fullName evidence="9">Peptidase metallopeptidase domain-containing protein</fullName>
    </recommendedName>
</protein>
<proteinExistence type="inferred from homology"/>
<dbReference type="InterPro" id="IPR006026">
    <property type="entry name" value="Peptidase_Metallo"/>
</dbReference>
<evidence type="ECO:0000256" key="3">
    <source>
        <dbReference type="ARBA" id="ARBA00022670"/>
    </source>
</evidence>
<name>A0ABP1PV20_9HEXA</name>
<dbReference type="InterPro" id="IPR024079">
    <property type="entry name" value="MetalloPept_cat_dom_sf"/>
</dbReference>
<dbReference type="InterPro" id="IPR033739">
    <property type="entry name" value="M10A_MMP"/>
</dbReference>
<keyword evidence="7" id="KW-0862">Zinc</keyword>
<evidence type="ECO:0000256" key="7">
    <source>
        <dbReference type="ARBA" id="ARBA00022833"/>
    </source>
</evidence>
<dbReference type="SUPFAM" id="SSF47090">
    <property type="entry name" value="PGBD-like"/>
    <property type="match status" value="1"/>
</dbReference>
<organism evidence="10 11">
    <name type="scientific">Orchesella dallaii</name>
    <dbReference type="NCBI Taxonomy" id="48710"/>
    <lineage>
        <taxon>Eukaryota</taxon>
        <taxon>Metazoa</taxon>
        <taxon>Ecdysozoa</taxon>
        <taxon>Arthropoda</taxon>
        <taxon>Hexapoda</taxon>
        <taxon>Collembola</taxon>
        <taxon>Entomobryomorpha</taxon>
        <taxon>Entomobryoidea</taxon>
        <taxon>Orchesellidae</taxon>
        <taxon>Orchesellinae</taxon>
        <taxon>Orchesella</taxon>
    </lineage>
</organism>
<keyword evidence="5" id="KW-0732">Signal</keyword>
<feature type="domain" description="Peptidase metallopeptidase" evidence="9">
    <location>
        <begin position="117"/>
        <end position="283"/>
    </location>
</feature>
<dbReference type="PANTHER" id="PTHR10201:SF291">
    <property type="entry name" value="MATRIX METALLOPROTEINASE 1, ISOFORM C-RELATED"/>
    <property type="match status" value="1"/>
</dbReference>
<dbReference type="PRINTS" id="PR00138">
    <property type="entry name" value="MATRIXIN"/>
</dbReference>
<comment type="similarity">
    <text evidence="2">Belongs to the peptidase M10A family.</text>
</comment>
<gene>
    <name evidence="10" type="ORF">ODALV1_LOCUS3092</name>
</gene>
<evidence type="ECO:0000256" key="5">
    <source>
        <dbReference type="ARBA" id="ARBA00022729"/>
    </source>
</evidence>
<dbReference type="InterPro" id="IPR021190">
    <property type="entry name" value="Pept_M10A"/>
</dbReference>
<dbReference type="EMBL" id="CAXLJM020000007">
    <property type="protein sequence ID" value="CAL8075163.1"/>
    <property type="molecule type" value="Genomic_DNA"/>
</dbReference>
<comment type="caution">
    <text evidence="10">The sequence shown here is derived from an EMBL/GenBank/DDBJ whole genome shotgun (WGS) entry which is preliminary data.</text>
</comment>
<evidence type="ECO:0000256" key="1">
    <source>
        <dbReference type="ARBA" id="ARBA00001947"/>
    </source>
</evidence>
<evidence type="ECO:0000256" key="8">
    <source>
        <dbReference type="ARBA" id="ARBA00023049"/>
    </source>
</evidence>
<comment type="cofactor">
    <cofactor evidence="1">
        <name>Zn(2+)</name>
        <dbReference type="ChEBI" id="CHEBI:29105"/>
    </cofactor>
</comment>
<keyword evidence="8" id="KW-0482">Metalloprotease</keyword>
<dbReference type="InterPro" id="IPR001818">
    <property type="entry name" value="Pept_M10_metallopeptidase"/>
</dbReference>
<dbReference type="SMART" id="SM00235">
    <property type="entry name" value="ZnMc"/>
    <property type="match status" value="1"/>
</dbReference>